<dbReference type="AlphaFoldDB" id="A0A369QTZ9"/>
<evidence type="ECO:0000313" key="2">
    <source>
        <dbReference type="EMBL" id="RDC65638.1"/>
    </source>
</evidence>
<evidence type="ECO:0000313" key="3">
    <source>
        <dbReference type="Proteomes" id="UP000253919"/>
    </source>
</evidence>
<accession>A0A369QTZ9</accession>
<proteinExistence type="predicted"/>
<dbReference type="Pfam" id="PF10130">
    <property type="entry name" value="PIN_2"/>
    <property type="match status" value="1"/>
</dbReference>
<protein>
    <recommendedName>
        <fullName evidence="1">PIN domain-containing protein</fullName>
    </recommendedName>
</protein>
<gene>
    <name evidence="2" type="ORF">AHMF7616_04268</name>
</gene>
<dbReference type="EMBL" id="QASA01000001">
    <property type="protein sequence ID" value="RDC65638.1"/>
    <property type="molecule type" value="Genomic_DNA"/>
</dbReference>
<evidence type="ECO:0000259" key="1">
    <source>
        <dbReference type="Pfam" id="PF10130"/>
    </source>
</evidence>
<reference evidence="2 3" key="1">
    <citation type="submission" date="2018-04" db="EMBL/GenBank/DDBJ databases">
        <title>Adhaeribacter sp. HMF7616 genome sequencing and assembly.</title>
        <authorList>
            <person name="Kang H."/>
            <person name="Kang J."/>
            <person name="Cha I."/>
            <person name="Kim H."/>
            <person name="Joh K."/>
        </authorList>
    </citation>
    <scope>NUCLEOTIDE SEQUENCE [LARGE SCALE GENOMIC DNA]</scope>
    <source>
        <strain evidence="2 3">HMF7616</strain>
    </source>
</reference>
<dbReference type="RefSeq" id="WP_115374622.1">
    <property type="nucleotide sequence ID" value="NZ_QASA01000001.1"/>
</dbReference>
<comment type="caution">
    <text evidence="2">The sequence shown here is derived from an EMBL/GenBank/DDBJ whole genome shotgun (WGS) entry which is preliminary data.</text>
</comment>
<feature type="domain" description="PIN" evidence="1">
    <location>
        <begin position="4"/>
        <end position="48"/>
    </location>
</feature>
<sequence length="49" mass="5594">MNIVVDTNIVFSALLNANGLIGELLLNSQNEFQFYSPELMTEEILRYSE</sequence>
<organism evidence="2 3">
    <name type="scientific">Adhaeribacter pallidiroseus</name>
    <dbReference type="NCBI Taxonomy" id="2072847"/>
    <lineage>
        <taxon>Bacteria</taxon>
        <taxon>Pseudomonadati</taxon>
        <taxon>Bacteroidota</taxon>
        <taxon>Cytophagia</taxon>
        <taxon>Cytophagales</taxon>
        <taxon>Hymenobacteraceae</taxon>
        <taxon>Adhaeribacter</taxon>
    </lineage>
</organism>
<keyword evidence="3" id="KW-1185">Reference proteome</keyword>
<name>A0A369QTZ9_9BACT</name>
<dbReference type="InterPro" id="IPR002716">
    <property type="entry name" value="PIN_dom"/>
</dbReference>
<dbReference type="OrthoDB" id="799916at2"/>
<dbReference type="Proteomes" id="UP000253919">
    <property type="component" value="Unassembled WGS sequence"/>
</dbReference>